<proteinExistence type="predicted"/>
<dbReference type="SMART" id="SM00418">
    <property type="entry name" value="HTH_ARSR"/>
    <property type="match status" value="1"/>
</dbReference>
<dbReference type="InterPro" id="IPR001845">
    <property type="entry name" value="HTH_ArsR_DNA-bd_dom"/>
</dbReference>
<evidence type="ECO:0000256" key="3">
    <source>
        <dbReference type="ARBA" id="ARBA00023163"/>
    </source>
</evidence>
<sequence>MDEKPLVLRSPEQFKALGHPLRHRLLTMLRQRPATLAQLTEALGSTKGTVGYHVRVLQEAGLLRLSGTRTVRGGTEQYYAPVGSGLRVHADAEPGMGTRVMISTALEEMLPSAPGQPELTVLRHLRISPERAGELVGLVERLGREATPPDEPDGLAYTLLLSLHRADVPALPPEPADSEFSDNSDTCERKG</sequence>
<feature type="region of interest" description="Disordered" evidence="4">
    <location>
        <begin position="168"/>
        <end position="191"/>
    </location>
</feature>
<evidence type="ECO:0000313" key="6">
    <source>
        <dbReference type="EMBL" id="MFB9908740.1"/>
    </source>
</evidence>
<feature type="domain" description="HTH arsR-type" evidence="5">
    <location>
        <begin position="12"/>
        <end position="97"/>
    </location>
</feature>
<dbReference type="Pfam" id="PF12840">
    <property type="entry name" value="HTH_20"/>
    <property type="match status" value="1"/>
</dbReference>
<evidence type="ECO:0000256" key="2">
    <source>
        <dbReference type="ARBA" id="ARBA00023125"/>
    </source>
</evidence>
<dbReference type="InterPro" id="IPR051081">
    <property type="entry name" value="HTH_MetalResp_TranReg"/>
</dbReference>
<organism evidence="6 7">
    <name type="scientific">Allokutzneria oryzae</name>
    <dbReference type="NCBI Taxonomy" id="1378989"/>
    <lineage>
        <taxon>Bacteria</taxon>
        <taxon>Bacillati</taxon>
        <taxon>Actinomycetota</taxon>
        <taxon>Actinomycetes</taxon>
        <taxon>Pseudonocardiales</taxon>
        <taxon>Pseudonocardiaceae</taxon>
        <taxon>Allokutzneria</taxon>
    </lineage>
</organism>
<evidence type="ECO:0000256" key="1">
    <source>
        <dbReference type="ARBA" id="ARBA00023015"/>
    </source>
</evidence>
<dbReference type="EMBL" id="JBHLZU010000027">
    <property type="protein sequence ID" value="MFB9908740.1"/>
    <property type="molecule type" value="Genomic_DNA"/>
</dbReference>
<dbReference type="SUPFAM" id="SSF46785">
    <property type="entry name" value="Winged helix' DNA-binding domain"/>
    <property type="match status" value="1"/>
</dbReference>
<comment type="caution">
    <text evidence="6">The sequence shown here is derived from an EMBL/GenBank/DDBJ whole genome shotgun (WGS) entry which is preliminary data.</text>
</comment>
<dbReference type="RefSeq" id="WP_377860711.1">
    <property type="nucleotide sequence ID" value="NZ_JBHLZU010000027.1"/>
</dbReference>
<evidence type="ECO:0000313" key="7">
    <source>
        <dbReference type="Proteomes" id="UP001589693"/>
    </source>
</evidence>
<gene>
    <name evidence="6" type="ORF">ACFFQA_32790</name>
</gene>
<dbReference type="InterPro" id="IPR011991">
    <property type="entry name" value="ArsR-like_HTH"/>
</dbReference>
<dbReference type="PANTHER" id="PTHR33154:SF33">
    <property type="entry name" value="TRANSCRIPTIONAL REPRESSOR SDPR"/>
    <property type="match status" value="1"/>
</dbReference>
<keyword evidence="2" id="KW-0238">DNA-binding</keyword>
<dbReference type="CDD" id="cd00090">
    <property type="entry name" value="HTH_ARSR"/>
    <property type="match status" value="1"/>
</dbReference>
<keyword evidence="3" id="KW-0804">Transcription</keyword>
<keyword evidence="1" id="KW-0805">Transcription regulation</keyword>
<evidence type="ECO:0000259" key="5">
    <source>
        <dbReference type="SMART" id="SM00418"/>
    </source>
</evidence>
<dbReference type="InterPro" id="IPR036388">
    <property type="entry name" value="WH-like_DNA-bd_sf"/>
</dbReference>
<dbReference type="InterPro" id="IPR036390">
    <property type="entry name" value="WH_DNA-bd_sf"/>
</dbReference>
<keyword evidence="7" id="KW-1185">Reference proteome</keyword>
<dbReference type="Proteomes" id="UP001589693">
    <property type="component" value="Unassembled WGS sequence"/>
</dbReference>
<dbReference type="Gene3D" id="1.10.10.10">
    <property type="entry name" value="Winged helix-like DNA-binding domain superfamily/Winged helix DNA-binding domain"/>
    <property type="match status" value="1"/>
</dbReference>
<evidence type="ECO:0000256" key="4">
    <source>
        <dbReference type="SAM" id="MobiDB-lite"/>
    </source>
</evidence>
<accession>A0ABV6A6D6</accession>
<reference evidence="6 7" key="1">
    <citation type="submission" date="2024-09" db="EMBL/GenBank/DDBJ databases">
        <authorList>
            <person name="Sun Q."/>
            <person name="Mori K."/>
        </authorList>
    </citation>
    <scope>NUCLEOTIDE SEQUENCE [LARGE SCALE GENOMIC DNA]</scope>
    <source>
        <strain evidence="6 7">TBRC 7907</strain>
    </source>
</reference>
<protein>
    <submittedName>
        <fullName evidence="6">ArsR/SmtB family transcription factor</fullName>
    </submittedName>
</protein>
<dbReference type="PANTHER" id="PTHR33154">
    <property type="entry name" value="TRANSCRIPTIONAL REGULATOR, ARSR FAMILY"/>
    <property type="match status" value="1"/>
</dbReference>
<name>A0ABV6A6D6_9PSEU</name>